<dbReference type="GO" id="GO:0008270">
    <property type="term" value="F:zinc ion binding"/>
    <property type="evidence" value="ECO:0007669"/>
    <property type="project" value="UniProtKB-KW"/>
</dbReference>
<feature type="zinc finger region" description="C3H1-type" evidence="5">
    <location>
        <begin position="522"/>
        <end position="549"/>
    </location>
</feature>
<dbReference type="OrthoDB" id="411372at2759"/>
<dbReference type="Gene3D" id="2.30.30.1190">
    <property type="match status" value="1"/>
</dbReference>
<comment type="caution">
    <text evidence="8">The sequence shown here is derived from an EMBL/GenBank/DDBJ whole genome shotgun (WGS) entry which is preliminary data.</text>
</comment>
<feature type="domain" description="C3H1-type" evidence="7">
    <location>
        <begin position="576"/>
        <end position="604"/>
    </location>
</feature>
<organism evidence="8 9">
    <name type="scientific">Trema orientale</name>
    <name type="common">Charcoal tree</name>
    <name type="synonym">Celtis orientalis</name>
    <dbReference type="NCBI Taxonomy" id="63057"/>
    <lineage>
        <taxon>Eukaryota</taxon>
        <taxon>Viridiplantae</taxon>
        <taxon>Streptophyta</taxon>
        <taxon>Embryophyta</taxon>
        <taxon>Tracheophyta</taxon>
        <taxon>Spermatophyta</taxon>
        <taxon>Magnoliopsida</taxon>
        <taxon>eudicotyledons</taxon>
        <taxon>Gunneridae</taxon>
        <taxon>Pentapetalae</taxon>
        <taxon>rosids</taxon>
        <taxon>fabids</taxon>
        <taxon>Rosales</taxon>
        <taxon>Cannabaceae</taxon>
        <taxon>Trema</taxon>
    </lineage>
</organism>
<feature type="region of interest" description="Disordered" evidence="6">
    <location>
        <begin position="461"/>
        <end position="511"/>
    </location>
</feature>
<feature type="zinc finger region" description="C3H1-type" evidence="5">
    <location>
        <begin position="576"/>
        <end position="604"/>
    </location>
</feature>
<gene>
    <name evidence="8" type="ORF">TorRG33x02_197530</name>
</gene>
<dbReference type="FunCoup" id="A0A2P5EFU8">
    <property type="interactions" value="607"/>
</dbReference>
<feature type="compositionally biased region" description="Basic residues" evidence="6">
    <location>
        <begin position="483"/>
        <end position="511"/>
    </location>
</feature>
<dbReference type="AlphaFoldDB" id="A0A2P5EFU8"/>
<keyword evidence="4 5" id="KW-0862">Zinc</keyword>
<dbReference type="InterPro" id="IPR000571">
    <property type="entry name" value="Znf_CCCH"/>
</dbReference>
<accession>A0A2P5EFU8</accession>
<dbReference type="PANTHER" id="PTHR13119:SF12">
    <property type="entry name" value="PROTEIN SUPPRESSOR OF SABLE"/>
    <property type="match status" value="1"/>
</dbReference>
<feature type="region of interest" description="Disordered" evidence="6">
    <location>
        <begin position="826"/>
        <end position="877"/>
    </location>
</feature>
<feature type="compositionally biased region" description="Low complexity" evidence="6">
    <location>
        <begin position="852"/>
        <end position="875"/>
    </location>
</feature>
<sequence>MGMAVEEAQIETVKTSETLMHFPPHTRRHLKSQTYRTLVRILSRCSDESPPSLPAHNVDHDPKSESGSNELGQITEKRVAQHVELVCNDSTEPKVSEKVMEVNLNVGDDAFRDRELGEQMAIDQIDQLMIVDENEDLSNQKEVSGFQDPGFGSELMLINELENIVKGNENIFHENNSKPLTVPFVQDRSIIDQVPFSNHQKEQVDFKQIDIDFSGNVSEEVLPSLLNTEVLDAGIVREQKDSELDSVSAVDPNNSIPISEFGKTERREGHSQKSSEDLSFSLGRSTVANALDAGDKSNDLISLETNALKVSFKDMELEKPVRYDNVGDSANHMIGDIDVEEGEISGGYCTDDISMDMPLQDTGILEGKKVNEEPIADKQELFCNIASEIDFGATFFLIDKSGGGGLRESDKNKTVGTLDIVVNEKALRASKVDASDDVLEAQKFETNVSHGNDKVVLHGQSLEEDGTRHHNISREQHDAEVRVKKRSQPSKEKKAKKKQKKRAEKNRQLGVKRLKLPPISKPKTVSYCRHFLMGRCHEGDQCKFSHDTVPLTKSKPCCHFARHACMKGDDCPFDHQLSKYPCSNFVSKGFCSRGDSCMFSHKIVPKEDATALNAVEPEKKLASLMCNSSKKQLNDSGASWHPFNILSTGISSHKNTEKNTNETATKQAKMVLKGTRFLSFGSSPLVDSNRLKQQNLSPNRIADAKVGNNIQQHGLGMVQNANEIPVAPEGTNPTVRAPKGINFLSFGRVRQNDLSSRRLSSSPSSRDSGAKLSPSDNSSMHSQTSSAQDSNLTLNGTQPAVGPKGINFLSFGKSSLDDSCNKERVEFPFNWDNGTGSSGKEKKYPLDEQQYSSSTPSKLPSSSVSLVQSPDPSSSRIHKDTAQSAQKALLSTLAFAAKYESRMKLNQSIHDPSVGTEIDKEAKSNVMTGSVQNGLEKASRIFELLSSIRNKGKQ</sequence>
<name>A0A2P5EFU8_TREOI</name>
<dbReference type="EMBL" id="JXTC01000162">
    <property type="protein sequence ID" value="PON84420.1"/>
    <property type="molecule type" value="Genomic_DNA"/>
</dbReference>
<dbReference type="PANTHER" id="PTHR13119">
    <property type="entry name" value="ZINC FINGER CCCH DOMAIN-CONTAINING PROTEI"/>
    <property type="match status" value="1"/>
</dbReference>
<dbReference type="STRING" id="63057.A0A2P5EFU8"/>
<evidence type="ECO:0000256" key="5">
    <source>
        <dbReference type="PROSITE-ProRule" id="PRU00723"/>
    </source>
</evidence>
<keyword evidence="3 5" id="KW-0863">Zinc-finger</keyword>
<evidence type="ECO:0000256" key="3">
    <source>
        <dbReference type="ARBA" id="ARBA00022771"/>
    </source>
</evidence>
<evidence type="ECO:0000256" key="1">
    <source>
        <dbReference type="ARBA" id="ARBA00022723"/>
    </source>
</evidence>
<dbReference type="Gene3D" id="4.10.1000.10">
    <property type="entry name" value="Zinc finger, CCCH-type"/>
    <property type="match status" value="1"/>
</dbReference>
<feature type="zinc finger region" description="C3H1-type" evidence="5">
    <location>
        <begin position="551"/>
        <end position="575"/>
    </location>
</feature>
<dbReference type="PROSITE" id="PS50103">
    <property type="entry name" value="ZF_C3H1"/>
    <property type="match status" value="3"/>
</dbReference>
<feature type="compositionally biased region" description="Low complexity" evidence="6">
    <location>
        <begin position="753"/>
        <end position="767"/>
    </location>
</feature>
<reference evidence="9" key="1">
    <citation type="submission" date="2016-06" db="EMBL/GenBank/DDBJ databases">
        <title>Parallel loss of symbiosis genes in relatives of nitrogen-fixing non-legume Parasponia.</title>
        <authorList>
            <person name="Van Velzen R."/>
            <person name="Holmer R."/>
            <person name="Bu F."/>
            <person name="Rutten L."/>
            <person name="Van Zeijl A."/>
            <person name="Liu W."/>
            <person name="Santuari L."/>
            <person name="Cao Q."/>
            <person name="Sharma T."/>
            <person name="Shen D."/>
            <person name="Roswanjaya Y."/>
            <person name="Wardhani T."/>
            <person name="Kalhor M.S."/>
            <person name="Jansen J."/>
            <person name="Van den Hoogen J."/>
            <person name="Gungor B."/>
            <person name="Hartog M."/>
            <person name="Hontelez J."/>
            <person name="Verver J."/>
            <person name="Yang W.-C."/>
            <person name="Schijlen E."/>
            <person name="Repin R."/>
            <person name="Schilthuizen M."/>
            <person name="Schranz E."/>
            <person name="Heidstra R."/>
            <person name="Miyata K."/>
            <person name="Fedorova E."/>
            <person name="Kohlen W."/>
            <person name="Bisseling T."/>
            <person name="Smit S."/>
            <person name="Geurts R."/>
        </authorList>
    </citation>
    <scope>NUCLEOTIDE SEQUENCE [LARGE SCALE GENOMIC DNA]</scope>
    <source>
        <strain evidence="9">cv. RG33-2</strain>
    </source>
</reference>
<dbReference type="SMART" id="SM00356">
    <property type="entry name" value="ZnF_C3H1"/>
    <property type="match status" value="3"/>
</dbReference>
<dbReference type="SUPFAM" id="SSF90229">
    <property type="entry name" value="CCCH zinc finger"/>
    <property type="match status" value="2"/>
</dbReference>
<feature type="domain" description="C3H1-type" evidence="7">
    <location>
        <begin position="522"/>
        <end position="549"/>
    </location>
</feature>
<keyword evidence="2" id="KW-0677">Repeat</keyword>
<evidence type="ECO:0000313" key="9">
    <source>
        <dbReference type="Proteomes" id="UP000237000"/>
    </source>
</evidence>
<feature type="compositionally biased region" description="Polar residues" evidence="6">
    <location>
        <begin position="774"/>
        <end position="798"/>
    </location>
</feature>
<feature type="domain" description="C3H1-type" evidence="7">
    <location>
        <begin position="551"/>
        <end position="575"/>
    </location>
</feature>
<keyword evidence="9" id="KW-1185">Reference proteome</keyword>
<feature type="region of interest" description="Disordered" evidence="6">
    <location>
        <begin position="46"/>
        <end position="70"/>
    </location>
</feature>
<feature type="region of interest" description="Disordered" evidence="6">
    <location>
        <begin position="242"/>
        <end position="278"/>
    </location>
</feature>
<dbReference type="InParanoid" id="A0A2P5EFU8"/>
<evidence type="ECO:0000259" key="7">
    <source>
        <dbReference type="PROSITE" id="PS50103"/>
    </source>
</evidence>
<feature type="compositionally biased region" description="Basic and acidic residues" evidence="6">
    <location>
        <begin position="465"/>
        <end position="482"/>
    </location>
</feature>
<dbReference type="InterPro" id="IPR036855">
    <property type="entry name" value="Znf_CCCH_sf"/>
</dbReference>
<evidence type="ECO:0000256" key="4">
    <source>
        <dbReference type="ARBA" id="ARBA00022833"/>
    </source>
</evidence>
<evidence type="ECO:0000313" key="8">
    <source>
        <dbReference type="EMBL" id="PON84420.1"/>
    </source>
</evidence>
<evidence type="ECO:0000256" key="6">
    <source>
        <dbReference type="SAM" id="MobiDB-lite"/>
    </source>
</evidence>
<feature type="compositionally biased region" description="Basic and acidic residues" evidence="6">
    <location>
        <begin position="262"/>
        <end position="276"/>
    </location>
</feature>
<dbReference type="Proteomes" id="UP000237000">
    <property type="component" value="Unassembled WGS sequence"/>
</dbReference>
<dbReference type="InterPro" id="IPR045124">
    <property type="entry name" value="Su(sable)-like"/>
</dbReference>
<feature type="region of interest" description="Disordered" evidence="6">
    <location>
        <begin position="753"/>
        <end position="799"/>
    </location>
</feature>
<keyword evidence="1 5" id="KW-0479">Metal-binding</keyword>
<proteinExistence type="predicted"/>
<dbReference type="GO" id="GO:0003723">
    <property type="term" value="F:RNA binding"/>
    <property type="evidence" value="ECO:0007669"/>
    <property type="project" value="InterPro"/>
</dbReference>
<dbReference type="GO" id="GO:0005634">
    <property type="term" value="C:nucleus"/>
    <property type="evidence" value="ECO:0007669"/>
    <property type="project" value="TreeGrafter"/>
</dbReference>
<evidence type="ECO:0000256" key="2">
    <source>
        <dbReference type="ARBA" id="ARBA00022737"/>
    </source>
</evidence>
<dbReference type="GO" id="GO:0045892">
    <property type="term" value="P:negative regulation of DNA-templated transcription"/>
    <property type="evidence" value="ECO:0007669"/>
    <property type="project" value="InterPro"/>
</dbReference>
<protein>
    <submittedName>
        <fullName evidence="8">Zinc finger, CCCH-type</fullName>
    </submittedName>
</protein>